<dbReference type="InterPro" id="IPR011467">
    <property type="entry name" value="DUF1573"/>
</dbReference>
<evidence type="ECO:0000256" key="1">
    <source>
        <dbReference type="SAM" id="SignalP"/>
    </source>
</evidence>
<feature type="signal peptide" evidence="1">
    <location>
        <begin position="1"/>
        <end position="19"/>
    </location>
</feature>
<proteinExistence type="predicted"/>
<dbReference type="Pfam" id="PF07610">
    <property type="entry name" value="DUF1573"/>
    <property type="match status" value="1"/>
</dbReference>
<gene>
    <name evidence="2" type="ORF">C5Y98_12615</name>
</gene>
<sequence length="387" mass="41697">MRPFLVLIASLFIGVAVGAASTIPQWSATNDFGSASHPEVKRVQSSNDPMPKAVVVGDEVYEFGKMNVDATERHVFQIRNDGNAPLQLEEAGTTCKCTLSTLAKKMIPPGETVEVELEWHPIAYSNSFMQTATLRTNDPRRPELELRIHGAVVRAVYMDPSEVNFGHVTAGDELSAAVKVVSVVSDEFKVTEVKVINDESGKATAQIAPLSEEELKSTEGGRSGSKVEVFLPKGLPLGTTKMRVEITTNDPEAEMLTLLVSVQIGGDINFISPVKIDQDKNVMLLGTVSGEKGRDVTVNVVVKGPHRNETELSVAKVFPESLEVNLGEKKKLSETAVVYPLKISIPPGTAPASYLGGDTGKLGEIRLGVKGSPQTDEVSLRVYFAVE</sequence>
<reference evidence="2 3" key="1">
    <citation type="submission" date="2018-02" db="EMBL/GenBank/DDBJ databases">
        <title>Comparative genomes isolates from brazilian mangrove.</title>
        <authorList>
            <person name="Araujo J.E."/>
            <person name="Taketani R.G."/>
            <person name="Silva M.C.P."/>
            <person name="Loureco M.V."/>
            <person name="Andreote F.D."/>
        </authorList>
    </citation>
    <scope>NUCLEOTIDE SEQUENCE [LARGE SCALE GENOMIC DNA]</scope>
    <source>
        <strain evidence="2 3">NAP PRIS-MGV</strain>
    </source>
</reference>
<evidence type="ECO:0000313" key="2">
    <source>
        <dbReference type="EMBL" id="PQO36534.1"/>
    </source>
</evidence>
<organism evidence="2 3">
    <name type="scientific">Blastopirellula marina</name>
    <dbReference type="NCBI Taxonomy" id="124"/>
    <lineage>
        <taxon>Bacteria</taxon>
        <taxon>Pseudomonadati</taxon>
        <taxon>Planctomycetota</taxon>
        <taxon>Planctomycetia</taxon>
        <taxon>Pirellulales</taxon>
        <taxon>Pirellulaceae</taxon>
        <taxon>Blastopirellula</taxon>
    </lineage>
</organism>
<feature type="chain" id="PRO_5015611583" description="DUF1573 domain-containing protein" evidence="1">
    <location>
        <begin position="20"/>
        <end position="387"/>
    </location>
</feature>
<protein>
    <recommendedName>
        <fullName evidence="4">DUF1573 domain-containing protein</fullName>
    </recommendedName>
</protein>
<keyword evidence="1" id="KW-0732">Signal</keyword>
<evidence type="ECO:0008006" key="4">
    <source>
        <dbReference type="Google" id="ProtNLM"/>
    </source>
</evidence>
<dbReference type="EMBL" id="PUIB01000013">
    <property type="protein sequence ID" value="PQO36534.1"/>
    <property type="molecule type" value="Genomic_DNA"/>
</dbReference>
<comment type="caution">
    <text evidence="2">The sequence shown here is derived from an EMBL/GenBank/DDBJ whole genome shotgun (WGS) entry which is preliminary data.</text>
</comment>
<dbReference type="AlphaFoldDB" id="A0A2S8FXG9"/>
<dbReference type="OrthoDB" id="215317at2"/>
<dbReference type="Proteomes" id="UP000239388">
    <property type="component" value="Unassembled WGS sequence"/>
</dbReference>
<dbReference type="PANTHER" id="PTHR37833">
    <property type="entry name" value="LIPOPROTEIN-RELATED"/>
    <property type="match status" value="1"/>
</dbReference>
<accession>A0A2S8FXG9</accession>
<dbReference type="PANTHER" id="PTHR37833:SF1">
    <property type="entry name" value="SIGNAL PEPTIDE PROTEIN"/>
    <property type="match status" value="1"/>
</dbReference>
<dbReference type="RefSeq" id="WP_105354622.1">
    <property type="nucleotide sequence ID" value="NZ_PUIB01000013.1"/>
</dbReference>
<name>A0A2S8FXG9_9BACT</name>
<evidence type="ECO:0000313" key="3">
    <source>
        <dbReference type="Proteomes" id="UP000239388"/>
    </source>
</evidence>
<dbReference type="Gene3D" id="2.60.40.10">
    <property type="entry name" value="Immunoglobulins"/>
    <property type="match status" value="1"/>
</dbReference>
<dbReference type="InterPro" id="IPR013783">
    <property type="entry name" value="Ig-like_fold"/>
</dbReference>